<dbReference type="Pfam" id="PF07394">
    <property type="entry name" value="DUF1501"/>
    <property type="match status" value="1"/>
</dbReference>
<evidence type="ECO:0000256" key="1">
    <source>
        <dbReference type="SAM" id="SignalP"/>
    </source>
</evidence>
<evidence type="ECO:0000313" key="2">
    <source>
        <dbReference type="EMBL" id="WLD57474.1"/>
    </source>
</evidence>
<protein>
    <submittedName>
        <fullName evidence="2">DUF1501 domain-containing protein</fullName>
    </submittedName>
</protein>
<dbReference type="AlphaFoldDB" id="A0AB38YDP1"/>
<sequence>MKRREFLKASLGATLGSHRLLTGAAAGALLLPSTAQATPASQRTLVQLTLDGGPDFRHLFVPPPNSSESYGKAFWQHNYRSQSLANGNFNTASTRYWQDYLEATVDGNTFGVLKEEASWLHELLTGTGGHGLGVAVICNVVGSPSRDHVHSLLALDYGRHDAAADEYGRSGWAGRLADVLDGRVLSLTRTPRNLCYMPDATGSNLRSPTDNPLTILDARTAGLFDHRGLNLADWNPTWIPAGESKHEFHWNAHMSRAMSGYYKGLSERAAVNHRIERVIDHERTLRRVGQDLADALNGKDVLDTPASAWLNKGDFARQMRTLHDMLNHASDALDLRVASIDMGGWDSHDNQKNMIEPNFSDLFGTGKGLHTLFTQMDSTAKSNTLLVINGEFGRQIKSNFDAGTDHGRGNYMLLIGQGVRTGIYGEMFPEAEIDRMHTEPSPEIEGKTTIEHLHKAIADWVASGNTGQTVVNRSLVGLDLESGLDLNTLFT</sequence>
<dbReference type="RefSeq" id="WP_304994759.1">
    <property type="nucleotide sequence ID" value="NZ_CP101717.1"/>
</dbReference>
<organism evidence="2">
    <name type="scientific">Salinispirillum sp. LH 10-3-1</name>
    <dbReference type="NCBI Taxonomy" id="2952525"/>
    <lineage>
        <taxon>Bacteria</taxon>
        <taxon>Pseudomonadati</taxon>
        <taxon>Pseudomonadota</taxon>
        <taxon>Gammaproteobacteria</taxon>
        <taxon>Oceanospirillales</taxon>
        <taxon>Saccharospirillaceae</taxon>
        <taxon>Salinispirillum</taxon>
    </lineage>
</organism>
<accession>A0AB38YDP1</accession>
<reference evidence="2" key="1">
    <citation type="submission" date="2022-07" db="EMBL/GenBank/DDBJ databases">
        <title>Complete genome sequence of Salinispirillum sp. LH10-3-1 capable of multiple carbohydrate inversion isolated from a soda lake.</title>
        <authorList>
            <person name="Liu J."/>
            <person name="Zhai Y."/>
            <person name="Zhang H."/>
            <person name="Yang H."/>
            <person name="Qu J."/>
            <person name="Li J."/>
        </authorList>
    </citation>
    <scope>NUCLEOTIDE SEQUENCE</scope>
    <source>
        <strain evidence="2">LH 10-3-1</strain>
    </source>
</reference>
<dbReference type="EMBL" id="CP101717">
    <property type="protein sequence ID" value="WLD57474.1"/>
    <property type="molecule type" value="Genomic_DNA"/>
</dbReference>
<dbReference type="InterPro" id="IPR010869">
    <property type="entry name" value="DUF1501"/>
</dbReference>
<name>A0AB38YDP1_9GAMM</name>
<gene>
    <name evidence="2" type="ORF">NFC81_12240</name>
</gene>
<proteinExistence type="predicted"/>
<keyword evidence="1" id="KW-0732">Signal</keyword>
<feature type="chain" id="PRO_5044282590" evidence="1">
    <location>
        <begin position="38"/>
        <end position="491"/>
    </location>
</feature>
<feature type="signal peptide" evidence="1">
    <location>
        <begin position="1"/>
        <end position="37"/>
    </location>
</feature>